<evidence type="ECO:0000256" key="5">
    <source>
        <dbReference type="ARBA" id="ARBA00023136"/>
    </source>
</evidence>
<keyword evidence="2" id="KW-1003">Cell membrane</keyword>
<evidence type="ECO:0000313" key="8">
    <source>
        <dbReference type="Proteomes" id="UP000567922"/>
    </source>
</evidence>
<evidence type="ECO:0000256" key="3">
    <source>
        <dbReference type="ARBA" id="ARBA00022692"/>
    </source>
</evidence>
<evidence type="ECO:0000256" key="6">
    <source>
        <dbReference type="SAM" id="Phobius"/>
    </source>
</evidence>
<dbReference type="AlphaFoldDB" id="A0A839RI32"/>
<feature type="transmembrane region" description="Helical" evidence="6">
    <location>
        <begin position="5"/>
        <end position="25"/>
    </location>
</feature>
<dbReference type="RefSeq" id="WP_064440714.1">
    <property type="nucleotide sequence ID" value="NZ_BDDI01000009.1"/>
</dbReference>
<reference evidence="7 8" key="1">
    <citation type="submission" date="2020-08" db="EMBL/GenBank/DDBJ databases">
        <title>Sequencing the genomes of 1000 actinobacteria strains.</title>
        <authorList>
            <person name="Klenk H.-P."/>
        </authorList>
    </citation>
    <scope>NUCLEOTIDE SEQUENCE [LARGE SCALE GENOMIC DNA]</scope>
    <source>
        <strain evidence="7 8">DSM 45258</strain>
    </source>
</reference>
<feature type="transmembrane region" description="Helical" evidence="6">
    <location>
        <begin position="121"/>
        <end position="138"/>
    </location>
</feature>
<organism evidence="7 8">
    <name type="scientific">Hoyosella altamirensis</name>
    <dbReference type="NCBI Taxonomy" id="616997"/>
    <lineage>
        <taxon>Bacteria</taxon>
        <taxon>Bacillati</taxon>
        <taxon>Actinomycetota</taxon>
        <taxon>Actinomycetes</taxon>
        <taxon>Mycobacteriales</taxon>
        <taxon>Hoyosellaceae</taxon>
        <taxon>Hoyosella</taxon>
    </lineage>
</organism>
<comment type="caution">
    <text evidence="7">The sequence shown here is derived from an EMBL/GenBank/DDBJ whole genome shotgun (WGS) entry which is preliminary data.</text>
</comment>
<feature type="transmembrane region" description="Helical" evidence="6">
    <location>
        <begin position="231"/>
        <end position="247"/>
    </location>
</feature>
<sequence length="289" mass="29424">MKVRVFLQVAVAVAILVLLVVQFGTGPFVAGFQAVSIPSIAIAATIALATTVCSAWRWRLVADGLALKLPMRDAVAAYYKSQFLNIALPGGVLGDVHRAVRHGLDVGTVPRAGRAVVEERVAGQLALISLTVVALAVLPSPVPVAVLAIVSVVLVGLIAVVGRLGLVPRAWPGIVLASIAVVVGHAAIFVLAAHTVGVDVSMAHLLPLTLLVLVVAALPFNVGGWGPREGAAVWAFGAAGLGGAQGLAVSTAFGVFTIAAALPGAIMLLVPHRRPQRSVELIEGSSAHG</sequence>
<proteinExistence type="predicted"/>
<keyword evidence="5 6" id="KW-0472">Membrane</keyword>
<dbReference type="PANTHER" id="PTHR40277">
    <property type="entry name" value="BLL5419 PROTEIN"/>
    <property type="match status" value="1"/>
</dbReference>
<evidence type="ECO:0000256" key="1">
    <source>
        <dbReference type="ARBA" id="ARBA00004651"/>
    </source>
</evidence>
<evidence type="ECO:0000256" key="2">
    <source>
        <dbReference type="ARBA" id="ARBA00022475"/>
    </source>
</evidence>
<evidence type="ECO:0000256" key="4">
    <source>
        <dbReference type="ARBA" id="ARBA00022989"/>
    </source>
</evidence>
<comment type="subcellular location">
    <subcellularLocation>
        <location evidence="1">Cell membrane</location>
        <topology evidence="1">Multi-pass membrane protein</topology>
    </subcellularLocation>
</comment>
<feature type="transmembrane region" description="Helical" evidence="6">
    <location>
        <begin position="205"/>
        <end position="224"/>
    </location>
</feature>
<dbReference type="PANTHER" id="PTHR40277:SF1">
    <property type="entry name" value="BLL5419 PROTEIN"/>
    <property type="match status" value="1"/>
</dbReference>
<keyword evidence="4 6" id="KW-1133">Transmembrane helix</keyword>
<dbReference type="OrthoDB" id="4803763at2"/>
<name>A0A839RI32_9ACTN</name>
<dbReference type="EMBL" id="JACHWS010000001">
    <property type="protein sequence ID" value="MBB3035721.1"/>
    <property type="molecule type" value="Genomic_DNA"/>
</dbReference>
<feature type="transmembrane region" description="Helical" evidence="6">
    <location>
        <begin position="173"/>
        <end position="193"/>
    </location>
</feature>
<keyword evidence="3 6" id="KW-0812">Transmembrane</keyword>
<feature type="transmembrane region" description="Helical" evidence="6">
    <location>
        <begin position="144"/>
        <end position="166"/>
    </location>
</feature>
<gene>
    <name evidence="7" type="ORF">FHU29_000155</name>
</gene>
<keyword evidence="8" id="KW-1185">Reference proteome</keyword>
<dbReference type="Proteomes" id="UP000567922">
    <property type="component" value="Unassembled WGS sequence"/>
</dbReference>
<accession>A0A839RI32</accession>
<dbReference type="InterPro" id="IPR022791">
    <property type="entry name" value="L-PG_synthase/AglD"/>
</dbReference>
<feature type="transmembrane region" description="Helical" evidence="6">
    <location>
        <begin position="37"/>
        <end position="58"/>
    </location>
</feature>
<dbReference type="GO" id="GO:0005886">
    <property type="term" value="C:plasma membrane"/>
    <property type="evidence" value="ECO:0007669"/>
    <property type="project" value="UniProtKB-SubCell"/>
</dbReference>
<protein>
    <submittedName>
        <fullName evidence="7">Uncharacterized membrane protein YbhN (UPF0104 family)</fullName>
    </submittedName>
</protein>
<dbReference type="Pfam" id="PF03706">
    <property type="entry name" value="LPG_synthase_TM"/>
    <property type="match status" value="2"/>
</dbReference>
<evidence type="ECO:0000313" key="7">
    <source>
        <dbReference type="EMBL" id="MBB3035721.1"/>
    </source>
</evidence>
<feature type="transmembrane region" description="Helical" evidence="6">
    <location>
        <begin position="253"/>
        <end position="270"/>
    </location>
</feature>